<sequence>MQYVDLGVLPRRKGSSKLKKTLKWTSLAFLVAIVFYASYIIYFPAAALLKEIFKHPSSALSLVKNPEGTLKGDNGRTNFLLLGIDKRDNVPYSYTLGGGTAAKNGFLSDTMMVVSLDQKSSEVATVSIPRDTWVRIPSWPGHSAAFAKINAAYSYGETENYPGGGEELAKNIVSEVLGVPIHYVTRVDFAGFKKAIDDLGGIDVNVETGFDDYNYPAQNINVDCYKVACLKHVHFDAGLQHMNGEKALEFVRSRQGTNGEGSDFARASRQQKILVAAKQKALSIFNIFDPAKINNLFSGFGETIDTDIDLAALPKLYKYSKEVKTDQMKSIVLDTENYLYHPSPDAFGGAYVLLPKNDSWAKVQEAVKNIFSPPAPSSSQ</sequence>
<organism evidence="4 5">
    <name type="scientific">Candidatus Woykebacteria bacterium RIFCSPHIGHO2_12_FULL_45_10</name>
    <dbReference type="NCBI Taxonomy" id="1802603"/>
    <lineage>
        <taxon>Bacteria</taxon>
        <taxon>Candidatus Woykeibacteriota</taxon>
    </lineage>
</organism>
<gene>
    <name evidence="4" type="ORF">A3F35_01865</name>
</gene>
<dbReference type="PANTHER" id="PTHR33392">
    <property type="entry name" value="POLYISOPRENYL-TEICHOIC ACID--PEPTIDOGLYCAN TEICHOIC ACID TRANSFERASE TAGU"/>
    <property type="match status" value="1"/>
</dbReference>
<dbReference type="InterPro" id="IPR050922">
    <property type="entry name" value="LytR/CpsA/Psr_CW_biosynth"/>
</dbReference>
<dbReference type="AlphaFoldDB" id="A0A1G1WRU7"/>
<dbReference type="Proteomes" id="UP000178068">
    <property type="component" value="Unassembled WGS sequence"/>
</dbReference>
<accession>A0A1G1WRU7</accession>
<dbReference type="Pfam" id="PF03816">
    <property type="entry name" value="LytR_cpsA_psr"/>
    <property type="match status" value="1"/>
</dbReference>
<evidence type="ECO:0000256" key="2">
    <source>
        <dbReference type="SAM" id="Phobius"/>
    </source>
</evidence>
<evidence type="ECO:0000256" key="1">
    <source>
        <dbReference type="ARBA" id="ARBA00006068"/>
    </source>
</evidence>
<name>A0A1G1WRU7_9BACT</name>
<dbReference type="PANTHER" id="PTHR33392:SF6">
    <property type="entry name" value="POLYISOPRENYL-TEICHOIC ACID--PEPTIDOGLYCAN TEICHOIC ACID TRANSFERASE TAGU"/>
    <property type="match status" value="1"/>
</dbReference>
<evidence type="ECO:0000313" key="4">
    <source>
        <dbReference type="EMBL" id="OGY30449.1"/>
    </source>
</evidence>
<proteinExistence type="inferred from homology"/>
<protein>
    <recommendedName>
        <fullName evidence="3">Cell envelope-related transcriptional attenuator domain-containing protein</fullName>
    </recommendedName>
</protein>
<evidence type="ECO:0000313" key="5">
    <source>
        <dbReference type="Proteomes" id="UP000178068"/>
    </source>
</evidence>
<keyword evidence="2" id="KW-0812">Transmembrane</keyword>
<dbReference type="NCBIfam" id="TIGR00350">
    <property type="entry name" value="lytR_cpsA_psr"/>
    <property type="match status" value="1"/>
</dbReference>
<feature type="transmembrane region" description="Helical" evidence="2">
    <location>
        <begin position="21"/>
        <end position="42"/>
    </location>
</feature>
<dbReference type="Gene3D" id="3.40.630.190">
    <property type="entry name" value="LCP protein"/>
    <property type="match status" value="1"/>
</dbReference>
<comment type="similarity">
    <text evidence="1">Belongs to the LytR/CpsA/Psr (LCP) family.</text>
</comment>
<feature type="domain" description="Cell envelope-related transcriptional attenuator" evidence="3">
    <location>
        <begin position="108"/>
        <end position="281"/>
    </location>
</feature>
<evidence type="ECO:0000259" key="3">
    <source>
        <dbReference type="Pfam" id="PF03816"/>
    </source>
</evidence>
<dbReference type="STRING" id="1802603.A3F35_01865"/>
<comment type="caution">
    <text evidence="4">The sequence shown here is derived from an EMBL/GenBank/DDBJ whole genome shotgun (WGS) entry which is preliminary data.</text>
</comment>
<reference evidence="4 5" key="1">
    <citation type="journal article" date="2016" name="Nat. Commun.">
        <title>Thousands of microbial genomes shed light on interconnected biogeochemical processes in an aquifer system.</title>
        <authorList>
            <person name="Anantharaman K."/>
            <person name="Brown C.T."/>
            <person name="Hug L.A."/>
            <person name="Sharon I."/>
            <person name="Castelle C.J."/>
            <person name="Probst A.J."/>
            <person name="Thomas B.C."/>
            <person name="Singh A."/>
            <person name="Wilkins M.J."/>
            <person name="Karaoz U."/>
            <person name="Brodie E.L."/>
            <person name="Williams K.H."/>
            <person name="Hubbard S.S."/>
            <person name="Banfield J.F."/>
        </authorList>
    </citation>
    <scope>NUCLEOTIDE SEQUENCE [LARGE SCALE GENOMIC DNA]</scope>
</reference>
<dbReference type="InterPro" id="IPR004474">
    <property type="entry name" value="LytR_CpsA_psr"/>
</dbReference>
<keyword evidence="2" id="KW-0472">Membrane</keyword>
<dbReference type="EMBL" id="MHCZ01000003">
    <property type="protein sequence ID" value="OGY30449.1"/>
    <property type="molecule type" value="Genomic_DNA"/>
</dbReference>
<keyword evidence="2" id="KW-1133">Transmembrane helix</keyword>